<name>A0ABQ6JLA5_9ACTN</name>
<evidence type="ECO:0008006" key="3">
    <source>
        <dbReference type="Google" id="ProtNLM"/>
    </source>
</evidence>
<evidence type="ECO:0000313" key="1">
    <source>
        <dbReference type="EMBL" id="GMA89055.1"/>
    </source>
</evidence>
<organism evidence="1 2">
    <name type="scientific">Angustibacter aerolatus</name>
    <dbReference type="NCBI Taxonomy" id="1162965"/>
    <lineage>
        <taxon>Bacteria</taxon>
        <taxon>Bacillati</taxon>
        <taxon>Actinomycetota</taxon>
        <taxon>Actinomycetes</taxon>
        <taxon>Kineosporiales</taxon>
        <taxon>Kineosporiaceae</taxon>
    </lineage>
</organism>
<dbReference type="Proteomes" id="UP001157017">
    <property type="component" value="Unassembled WGS sequence"/>
</dbReference>
<accession>A0ABQ6JLA5</accession>
<proteinExistence type="predicted"/>
<comment type="caution">
    <text evidence="1">The sequence shown here is derived from an EMBL/GenBank/DDBJ whole genome shotgun (WGS) entry which is preliminary data.</text>
</comment>
<dbReference type="EMBL" id="BSUZ01000001">
    <property type="protein sequence ID" value="GMA89055.1"/>
    <property type="molecule type" value="Genomic_DNA"/>
</dbReference>
<reference evidence="2" key="1">
    <citation type="journal article" date="2019" name="Int. J. Syst. Evol. Microbiol.">
        <title>The Global Catalogue of Microorganisms (GCM) 10K type strain sequencing project: providing services to taxonomists for standard genome sequencing and annotation.</title>
        <authorList>
            <consortium name="The Broad Institute Genomics Platform"/>
            <consortium name="The Broad Institute Genome Sequencing Center for Infectious Disease"/>
            <person name="Wu L."/>
            <person name="Ma J."/>
        </authorList>
    </citation>
    <scope>NUCLEOTIDE SEQUENCE [LARGE SCALE GENOMIC DNA]</scope>
    <source>
        <strain evidence="2">NBRC 108730</strain>
    </source>
</reference>
<keyword evidence="2" id="KW-1185">Reference proteome</keyword>
<dbReference type="InterPro" id="IPR035996">
    <property type="entry name" value="4pyrrol_Methylase_sf"/>
</dbReference>
<sequence length="56" mass="5604">MPPRTPVVAVMDGGLPGQRVEQAPLEHAAEHLAARGVRAPAVVVVGEVAGLAPSAT</sequence>
<protein>
    <recommendedName>
        <fullName evidence="3">Tetrapyrrole methylase domain-containing protein</fullName>
    </recommendedName>
</protein>
<gene>
    <name evidence="1" type="ORF">GCM10025868_43050</name>
</gene>
<dbReference type="Gene3D" id="3.30.950.10">
    <property type="entry name" value="Methyltransferase, Cobalt-precorrin-4 Transmethylase, Domain 2"/>
    <property type="match status" value="1"/>
</dbReference>
<dbReference type="SUPFAM" id="SSF53790">
    <property type="entry name" value="Tetrapyrrole methylase"/>
    <property type="match status" value="1"/>
</dbReference>
<evidence type="ECO:0000313" key="2">
    <source>
        <dbReference type="Proteomes" id="UP001157017"/>
    </source>
</evidence>
<dbReference type="InterPro" id="IPR014776">
    <property type="entry name" value="4pyrrole_Mease_sub2"/>
</dbReference>